<dbReference type="Gene3D" id="3.40.50.150">
    <property type="entry name" value="Vaccinia Virus protein VP39"/>
    <property type="match status" value="1"/>
</dbReference>
<evidence type="ECO:0000313" key="3">
    <source>
        <dbReference type="Proteomes" id="UP000298138"/>
    </source>
</evidence>
<dbReference type="EMBL" id="ML220114">
    <property type="protein sequence ID" value="TGZ82684.1"/>
    <property type="molecule type" value="Genomic_DNA"/>
</dbReference>
<dbReference type="OrthoDB" id="2013972at2759"/>
<dbReference type="GO" id="GO:0008168">
    <property type="term" value="F:methyltransferase activity"/>
    <property type="evidence" value="ECO:0007669"/>
    <property type="project" value="UniProtKB-KW"/>
</dbReference>
<dbReference type="InterPro" id="IPR029063">
    <property type="entry name" value="SAM-dependent_MTases_sf"/>
</dbReference>
<dbReference type="Proteomes" id="UP000298138">
    <property type="component" value="Unassembled WGS sequence"/>
</dbReference>
<dbReference type="STRING" id="341454.A0A4S2N190"/>
<dbReference type="SUPFAM" id="SSF53335">
    <property type="entry name" value="S-adenosyl-L-methionine-dependent methyltransferases"/>
    <property type="match status" value="1"/>
</dbReference>
<dbReference type="GO" id="GO:0032259">
    <property type="term" value="P:methylation"/>
    <property type="evidence" value="ECO:0007669"/>
    <property type="project" value="UniProtKB-KW"/>
</dbReference>
<dbReference type="PANTHER" id="PTHR43591">
    <property type="entry name" value="METHYLTRANSFERASE"/>
    <property type="match status" value="1"/>
</dbReference>
<keyword evidence="2" id="KW-0489">Methyltransferase</keyword>
<dbReference type="InParanoid" id="A0A4S2N190"/>
<reference evidence="2 3" key="1">
    <citation type="submission" date="2019-04" db="EMBL/GenBank/DDBJ databases">
        <title>Comparative genomics and transcriptomics to analyze fruiting body development in filamentous ascomycetes.</title>
        <authorList>
            <consortium name="DOE Joint Genome Institute"/>
            <person name="Lutkenhaus R."/>
            <person name="Traeger S."/>
            <person name="Breuer J."/>
            <person name="Kuo A."/>
            <person name="Lipzen A."/>
            <person name="Pangilinan J."/>
            <person name="Dilworth D."/>
            <person name="Sandor L."/>
            <person name="Poggeler S."/>
            <person name="Barry K."/>
            <person name="Grigoriev I.V."/>
            <person name="Nowrousian M."/>
        </authorList>
    </citation>
    <scope>NUCLEOTIDE SEQUENCE [LARGE SCALE GENOMIC DNA]</scope>
    <source>
        <strain evidence="2 3">CBS 389.68</strain>
    </source>
</reference>
<protein>
    <submittedName>
        <fullName evidence="2">S-adenosyl-L-methionine-dependent methyltransferase</fullName>
    </submittedName>
</protein>
<dbReference type="AlphaFoldDB" id="A0A4S2N190"/>
<evidence type="ECO:0000256" key="1">
    <source>
        <dbReference type="SAM" id="MobiDB-lite"/>
    </source>
</evidence>
<accession>A0A4S2N190</accession>
<keyword evidence="2" id="KW-0808">Transferase</keyword>
<dbReference type="Pfam" id="PF13489">
    <property type="entry name" value="Methyltransf_23"/>
    <property type="match status" value="1"/>
</dbReference>
<dbReference type="CDD" id="cd02440">
    <property type="entry name" value="AdoMet_MTases"/>
    <property type="match status" value="1"/>
</dbReference>
<name>A0A4S2N190_9PEZI</name>
<proteinExistence type="predicted"/>
<feature type="region of interest" description="Disordered" evidence="1">
    <location>
        <begin position="1"/>
        <end position="50"/>
    </location>
</feature>
<keyword evidence="3" id="KW-1185">Reference proteome</keyword>
<feature type="compositionally biased region" description="Basic and acidic residues" evidence="1">
    <location>
        <begin position="16"/>
        <end position="40"/>
    </location>
</feature>
<gene>
    <name evidence="2" type="ORF">EX30DRAFT_369748</name>
</gene>
<sequence length="342" mass="39060">MSDESKITGGVITHHGNIEVDHAAEPLERDDGYGSGRESDTTSVSSSIRRHVKENGRTYHRYQEGKYLSPNDEVERDRLDFYHAVQLEMMDHKLFLAPLEKAPHRVLDCGTGTGIWALDMGDLFPSAVVTGIDLSPIQPDWVKFELDDLDQEWTFPENHFDFIHSRLISMGIKDFKRYFEQMYRHTVPGGWFEYSEVEFTFNSDDDTLKGSKLGQYLDLFSEAAGKAGLKLPTHEDAKQWAEDAGYVNVQVVKLKQPCGAWPKDKRLKRIGRMQAAHADPGAFESYGLALFTRHLGLSEEEAKKICYDASHEIQTTTRVHAYNWIWHIYGQKPETEAEAKET</sequence>
<organism evidence="2 3">
    <name type="scientific">Ascodesmis nigricans</name>
    <dbReference type="NCBI Taxonomy" id="341454"/>
    <lineage>
        <taxon>Eukaryota</taxon>
        <taxon>Fungi</taxon>
        <taxon>Dikarya</taxon>
        <taxon>Ascomycota</taxon>
        <taxon>Pezizomycotina</taxon>
        <taxon>Pezizomycetes</taxon>
        <taxon>Pezizales</taxon>
        <taxon>Ascodesmidaceae</taxon>
        <taxon>Ascodesmis</taxon>
    </lineage>
</organism>
<evidence type="ECO:0000313" key="2">
    <source>
        <dbReference type="EMBL" id="TGZ82684.1"/>
    </source>
</evidence>
<dbReference type="PANTHER" id="PTHR43591:SF10">
    <property type="entry name" value="ABC TRANSMEMBRANE TYPE-1 DOMAIN-CONTAINING PROTEIN-RELATED"/>
    <property type="match status" value="1"/>
</dbReference>